<evidence type="ECO:0000313" key="1">
    <source>
        <dbReference type="EMBL" id="KAI9432040.1"/>
    </source>
</evidence>
<keyword evidence="2" id="KW-1185">Reference proteome</keyword>
<protein>
    <submittedName>
        <fullName evidence="1">Uncharacterized protein</fullName>
    </submittedName>
</protein>
<proteinExistence type="predicted"/>
<dbReference type="Proteomes" id="UP001207468">
    <property type="component" value="Unassembled WGS sequence"/>
</dbReference>
<reference evidence="1" key="1">
    <citation type="submission" date="2021-03" db="EMBL/GenBank/DDBJ databases">
        <title>Evolutionary priming and transition to the ectomycorrhizal habit in an iconic lineage of mushroom-forming fungi: is preadaptation a requirement?</title>
        <authorList>
            <consortium name="DOE Joint Genome Institute"/>
            <person name="Looney B.P."/>
            <person name="Miyauchi S."/>
            <person name="Morin E."/>
            <person name="Drula E."/>
            <person name="Courty P.E."/>
            <person name="Chicoki N."/>
            <person name="Fauchery L."/>
            <person name="Kohler A."/>
            <person name="Kuo A."/>
            <person name="LaButti K."/>
            <person name="Pangilinan J."/>
            <person name="Lipzen A."/>
            <person name="Riley R."/>
            <person name="Andreopoulos W."/>
            <person name="He G."/>
            <person name="Johnson J."/>
            <person name="Barry K.W."/>
            <person name="Grigoriev I.V."/>
            <person name="Nagy L."/>
            <person name="Hibbett D."/>
            <person name="Henrissat B."/>
            <person name="Matheny P.B."/>
            <person name="Labbe J."/>
            <person name="Martin A.F."/>
        </authorList>
    </citation>
    <scope>NUCLEOTIDE SEQUENCE</scope>
    <source>
        <strain evidence="1">BPL698</strain>
    </source>
</reference>
<gene>
    <name evidence="1" type="ORF">F5148DRAFT_1155044</name>
</gene>
<sequence>MLWQSLWLGPSWSSGVVLVMRGGDGAAVLVSHKTTTKVAGAETKAEDGVEAMMEGMAVDSGDGAMAGTSPGTVVDKVTDETEGDETTEGAGADETKVGVADEAARAEVAEAKVAGTDEVAMMVDVGDAGTVEAGGAGELKMAVVNEVTGMVDKVGTAGAMGVGDMKAMMGDAKTTVGAGVGMGGQDIGRPSGGHPGGVQARMTRCNLCSTVGSVTGTAATAGVEGQTGHGGNEGKGWSEWRGERGDEWLAVTLIALETMLHTTTLESKALWGCLKTAHGYNMREK</sequence>
<evidence type="ECO:0000313" key="2">
    <source>
        <dbReference type="Proteomes" id="UP001207468"/>
    </source>
</evidence>
<comment type="caution">
    <text evidence="1">The sequence shown here is derived from an EMBL/GenBank/DDBJ whole genome shotgun (WGS) entry which is preliminary data.</text>
</comment>
<accession>A0ACC0TRV1</accession>
<name>A0ACC0TRV1_9AGAM</name>
<dbReference type="EMBL" id="JAGFNK010001369">
    <property type="protein sequence ID" value="KAI9432040.1"/>
    <property type="molecule type" value="Genomic_DNA"/>
</dbReference>
<organism evidence="1 2">
    <name type="scientific">Russula earlei</name>
    <dbReference type="NCBI Taxonomy" id="71964"/>
    <lineage>
        <taxon>Eukaryota</taxon>
        <taxon>Fungi</taxon>
        <taxon>Dikarya</taxon>
        <taxon>Basidiomycota</taxon>
        <taxon>Agaricomycotina</taxon>
        <taxon>Agaricomycetes</taxon>
        <taxon>Russulales</taxon>
        <taxon>Russulaceae</taxon>
        <taxon>Russula</taxon>
    </lineage>
</organism>